<dbReference type="RefSeq" id="WP_145153441.1">
    <property type="nucleotide sequence ID" value="NZ_VNIM01000064.1"/>
</dbReference>
<keyword evidence="1" id="KW-0812">Transmembrane</keyword>
<gene>
    <name evidence="2" type="ORF">FOY91_14560</name>
</gene>
<sequence length="392" mass="40708">MSDIFVSHAAADVARAAAVAEALRRAGHAVATGQREEGEAPARLSLVLWSRASVDDNAVLDQAEAANARGGYLGVLIDEVTLPFGFGGSTPVDVAPFRESGEGGRATLVQAVGTFMATGQAPVAALPPPPPPPVDRSGTRKLAALLALLVVVFGAVGWFLFRSNAPTTGELIEAQLGKTPCAWLRVDPVQDGSNGTLGLTGVAGDPAQAGAAVLEIARAGEMGVTRVSTDKVARIDPRECAAIDEPRKLRASPGGRLLVTGEPFVLDTALTPAQALARVQISLDPADRSMALFGVEPSGVVTWVLPDKASLDALKGADVGLTSAAPNRYEFSVYPDHLGWTGLFLVVGAQPLAVAKPQGTVQSAREFAATLRKATATGKWDADMVWFRIDPK</sequence>
<proteinExistence type="predicted"/>
<keyword evidence="3" id="KW-1185">Reference proteome</keyword>
<dbReference type="OrthoDB" id="9801841at2"/>
<protein>
    <submittedName>
        <fullName evidence="2">TIR domain-containing protein</fullName>
    </submittedName>
</protein>
<reference evidence="2 3" key="1">
    <citation type="submission" date="2019-07" db="EMBL/GenBank/DDBJ databases">
        <title>Sphingomonas solaris sp. nov., isolated from a solar panel from Boston, Massachusetts.</title>
        <authorList>
            <person name="Tanner K."/>
            <person name="Pascual J."/>
            <person name="Mancuso C."/>
            <person name="Pereto J."/>
            <person name="Khalil A."/>
            <person name="Vilanova C."/>
        </authorList>
    </citation>
    <scope>NUCLEOTIDE SEQUENCE [LARGE SCALE GENOMIC DNA]</scope>
    <source>
        <strain evidence="2 3">R4DWN</strain>
    </source>
</reference>
<keyword evidence="1" id="KW-1133">Transmembrane helix</keyword>
<evidence type="ECO:0000313" key="2">
    <source>
        <dbReference type="EMBL" id="TVV72483.1"/>
    </source>
</evidence>
<feature type="transmembrane region" description="Helical" evidence="1">
    <location>
        <begin position="142"/>
        <end position="161"/>
    </location>
</feature>
<evidence type="ECO:0000256" key="1">
    <source>
        <dbReference type="SAM" id="Phobius"/>
    </source>
</evidence>
<dbReference type="AlphaFoldDB" id="A0A558QZ97"/>
<name>A0A558QZ97_9SPHN</name>
<organism evidence="2 3">
    <name type="scientific">Alterirhizorhabdus solaris</name>
    <dbReference type="NCBI Taxonomy" id="2529389"/>
    <lineage>
        <taxon>Bacteria</taxon>
        <taxon>Pseudomonadati</taxon>
        <taxon>Pseudomonadota</taxon>
        <taxon>Alphaproteobacteria</taxon>
        <taxon>Sphingomonadales</taxon>
        <taxon>Rhizorhabdaceae</taxon>
        <taxon>Alterirhizorhabdus</taxon>
    </lineage>
</organism>
<dbReference type="EMBL" id="VNIM01000064">
    <property type="protein sequence ID" value="TVV72483.1"/>
    <property type="molecule type" value="Genomic_DNA"/>
</dbReference>
<evidence type="ECO:0000313" key="3">
    <source>
        <dbReference type="Proteomes" id="UP000318681"/>
    </source>
</evidence>
<keyword evidence="1" id="KW-0472">Membrane</keyword>
<dbReference type="Proteomes" id="UP000318681">
    <property type="component" value="Unassembled WGS sequence"/>
</dbReference>
<accession>A0A558QZ97</accession>
<comment type="caution">
    <text evidence="2">The sequence shown here is derived from an EMBL/GenBank/DDBJ whole genome shotgun (WGS) entry which is preliminary data.</text>
</comment>